<evidence type="ECO:0000313" key="2">
    <source>
        <dbReference type="Proteomes" id="UP000322873"/>
    </source>
</evidence>
<dbReference type="EMBL" id="VICG01000009">
    <property type="protein sequence ID" value="KAA8568763.1"/>
    <property type="molecule type" value="Genomic_DNA"/>
</dbReference>
<organism evidence="1 2">
    <name type="scientific">Monilinia fructicola</name>
    <name type="common">Brown rot fungus</name>
    <name type="synonym">Ciboria fructicola</name>
    <dbReference type="NCBI Taxonomy" id="38448"/>
    <lineage>
        <taxon>Eukaryota</taxon>
        <taxon>Fungi</taxon>
        <taxon>Dikarya</taxon>
        <taxon>Ascomycota</taxon>
        <taxon>Pezizomycotina</taxon>
        <taxon>Leotiomycetes</taxon>
        <taxon>Helotiales</taxon>
        <taxon>Sclerotiniaceae</taxon>
        <taxon>Monilinia</taxon>
    </lineage>
</organism>
<comment type="caution">
    <text evidence="1">The sequence shown here is derived from an EMBL/GenBank/DDBJ whole genome shotgun (WGS) entry which is preliminary data.</text>
</comment>
<proteinExistence type="predicted"/>
<evidence type="ECO:0000313" key="1">
    <source>
        <dbReference type="EMBL" id="KAA8568763.1"/>
    </source>
</evidence>
<keyword evidence="2" id="KW-1185">Reference proteome</keyword>
<name>A0A5M9JK52_MONFR</name>
<sequence length="66" mass="7719">MLRFFSIHSFHFQPNHQNKPTHPSIPIECSEFAKERDPPSQEISKPTHACMHQGMFSHNMIHPEIP</sequence>
<reference evidence="1 2" key="1">
    <citation type="submission" date="2019-06" db="EMBL/GenBank/DDBJ databases">
        <title>Genome Sequence of the Brown Rot Fungal Pathogen Monilinia fructicola.</title>
        <authorList>
            <person name="De Miccolis Angelini R.M."/>
            <person name="Landi L."/>
            <person name="Abate D."/>
            <person name="Pollastro S."/>
            <person name="Romanazzi G."/>
            <person name="Faretra F."/>
        </authorList>
    </citation>
    <scope>NUCLEOTIDE SEQUENCE [LARGE SCALE GENOMIC DNA]</scope>
    <source>
        <strain evidence="1 2">Mfrc123</strain>
    </source>
</reference>
<protein>
    <submittedName>
        <fullName evidence="1">Uncharacterized protein</fullName>
    </submittedName>
</protein>
<dbReference type="Proteomes" id="UP000322873">
    <property type="component" value="Unassembled WGS sequence"/>
</dbReference>
<gene>
    <name evidence="1" type="ORF">EYC84_007757</name>
</gene>
<dbReference type="AlphaFoldDB" id="A0A5M9JK52"/>
<accession>A0A5M9JK52</accession>